<dbReference type="RefSeq" id="WP_286287251.1">
    <property type="nucleotide sequence ID" value="NZ_JASXSZ010000001.1"/>
</dbReference>
<accession>A0ABT7MW28</accession>
<gene>
    <name evidence="1" type="ORF">QSV35_04880</name>
</gene>
<sequence length="385" mass="42040">MTVETTRARNVVDEVRSWAGSDAMAALLALVERAGTDDDAPWLHLNEQLPVWLVKLLADTDGASSDPTIQLVDSLIALERRAADSFNFRSRDGSTYRERSEAVEADFDDATRARIVEYTATLGLVEATPPAHDTYDMTLILGGGFRSPLLRTRYAALLERQGIGLGDVYLLGSPRFLITNDPAERPVTSQYAPGAVDEFDLMVAAATSEFGLSPQPMTFLCGCASVSLICPSWRHRDSIGAAEVPPEYTHERSTSLTLSDGRVWGSAISASTSRPPYRPDTSDTLELLVRHADPTPGQRVLLVTTQVFVPFQRFDGLRRLYLPHGLNVDAVGFGADWGDRPQTAEYLLQETLSAIRSARRLLVDAVAILLSHAGHPVQAPPADNR</sequence>
<keyword evidence="2" id="KW-1185">Reference proteome</keyword>
<dbReference type="EMBL" id="JASXSZ010000001">
    <property type="protein sequence ID" value="MDL9978656.1"/>
    <property type="molecule type" value="Genomic_DNA"/>
</dbReference>
<evidence type="ECO:0000313" key="1">
    <source>
        <dbReference type="EMBL" id="MDL9978656.1"/>
    </source>
</evidence>
<name>A0ABT7MW28_9MICO</name>
<comment type="caution">
    <text evidence="1">The sequence shown here is derived from an EMBL/GenBank/DDBJ whole genome shotgun (WGS) entry which is preliminary data.</text>
</comment>
<evidence type="ECO:0000313" key="2">
    <source>
        <dbReference type="Proteomes" id="UP001235064"/>
    </source>
</evidence>
<dbReference type="Proteomes" id="UP001235064">
    <property type="component" value="Unassembled WGS sequence"/>
</dbReference>
<protein>
    <recommendedName>
        <fullName evidence="3">SIR2-like domain-containing protein</fullName>
    </recommendedName>
</protein>
<organism evidence="1 2">
    <name type="scientific">Microbacterium candidum</name>
    <dbReference type="NCBI Taxonomy" id="3041922"/>
    <lineage>
        <taxon>Bacteria</taxon>
        <taxon>Bacillati</taxon>
        <taxon>Actinomycetota</taxon>
        <taxon>Actinomycetes</taxon>
        <taxon>Micrococcales</taxon>
        <taxon>Microbacteriaceae</taxon>
        <taxon>Microbacterium</taxon>
    </lineage>
</organism>
<evidence type="ECO:0008006" key="3">
    <source>
        <dbReference type="Google" id="ProtNLM"/>
    </source>
</evidence>
<proteinExistence type="predicted"/>
<reference evidence="1 2" key="1">
    <citation type="submission" date="2023-06" db="EMBL/GenBank/DDBJ databases">
        <title>Microbacterium sp. nov., isolated from a waste landfill.</title>
        <authorList>
            <person name="Wen W."/>
        </authorList>
    </citation>
    <scope>NUCLEOTIDE SEQUENCE [LARGE SCALE GENOMIC DNA]</scope>
    <source>
        <strain evidence="1 2">ASV49</strain>
    </source>
</reference>